<dbReference type="EMBL" id="AZBU02000002">
    <property type="protein sequence ID" value="TKR94382.1"/>
    <property type="molecule type" value="Genomic_DNA"/>
</dbReference>
<evidence type="ECO:0000256" key="1">
    <source>
        <dbReference type="SAM" id="MobiDB-lite"/>
    </source>
</evidence>
<keyword evidence="3" id="KW-1185">Reference proteome</keyword>
<reference evidence="2 3" key="1">
    <citation type="journal article" date="2015" name="Genome Biol.">
        <title>Comparative genomics of Steinernema reveals deeply conserved gene regulatory networks.</title>
        <authorList>
            <person name="Dillman A.R."/>
            <person name="Macchietto M."/>
            <person name="Porter C.F."/>
            <person name="Rogers A."/>
            <person name="Williams B."/>
            <person name="Antoshechkin I."/>
            <person name="Lee M.M."/>
            <person name="Goodwin Z."/>
            <person name="Lu X."/>
            <person name="Lewis E.E."/>
            <person name="Goodrich-Blair H."/>
            <person name="Stock S.P."/>
            <person name="Adams B.J."/>
            <person name="Sternberg P.W."/>
            <person name="Mortazavi A."/>
        </authorList>
    </citation>
    <scope>NUCLEOTIDE SEQUENCE [LARGE SCALE GENOMIC DNA]</scope>
    <source>
        <strain evidence="2 3">ALL</strain>
    </source>
</reference>
<dbReference type="AlphaFoldDB" id="A0A4U5PDA5"/>
<gene>
    <name evidence="2" type="ORF">L596_008671</name>
</gene>
<comment type="caution">
    <text evidence="2">The sequence shown here is derived from an EMBL/GenBank/DDBJ whole genome shotgun (WGS) entry which is preliminary data.</text>
</comment>
<organism evidence="2 3">
    <name type="scientific">Steinernema carpocapsae</name>
    <name type="common">Entomopathogenic nematode</name>
    <dbReference type="NCBI Taxonomy" id="34508"/>
    <lineage>
        <taxon>Eukaryota</taxon>
        <taxon>Metazoa</taxon>
        <taxon>Ecdysozoa</taxon>
        <taxon>Nematoda</taxon>
        <taxon>Chromadorea</taxon>
        <taxon>Rhabditida</taxon>
        <taxon>Tylenchina</taxon>
        <taxon>Panagrolaimomorpha</taxon>
        <taxon>Strongyloidoidea</taxon>
        <taxon>Steinernematidae</taxon>
        <taxon>Steinernema</taxon>
    </lineage>
</organism>
<evidence type="ECO:0000313" key="3">
    <source>
        <dbReference type="Proteomes" id="UP000298663"/>
    </source>
</evidence>
<feature type="region of interest" description="Disordered" evidence="1">
    <location>
        <begin position="56"/>
        <end position="126"/>
    </location>
</feature>
<name>A0A4U5PDA5_STECR</name>
<accession>A0A4U5PDA5</accession>
<dbReference type="Proteomes" id="UP000298663">
    <property type="component" value="Unassembled WGS sequence"/>
</dbReference>
<reference evidence="2 3" key="2">
    <citation type="journal article" date="2019" name="G3 (Bethesda)">
        <title>Hybrid Assembly of the Genome of the Entomopathogenic Nematode Steinernema carpocapsae Identifies the X-Chromosome.</title>
        <authorList>
            <person name="Serra L."/>
            <person name="Macchietto M."/>
            <person name="Macias-Munoz A."/>
            <person name="McGill C.J."/>
            <person name="Rodriguez I.M."/>
            <person name="Rodriguez B."/>
            <person name="Murad R."/>
            <person name="Mortazavi A."/>
        </authorList>
    </citation>
    <scope>NUCLEOTIDE SEQUENCE [LARGE SCALE GENOMIC DNA]</scope>
    <source>
        <strain evidence="2 3">ALL</strain>
    </source>
</reference>
<evidence type="ECO:0000313" key="2">
    <source>
        <dbReference type="EMBL" id="TKR94382.1"/>
    </source>
</evidence>
<protein>
    <submittedName>
        <fullName evidence="2">Uncharacterized protein</fullName>
    </submittedName>
</protein>
<proteinExistence type="predicted"/>
<sequence>MSPHFHKSHLKYSGTGQIPRDGVIADDVAYSTDVSQPPLFPVTEYLNYGNYSPLLDTNDEARSNKKNARPAADGETEALVGTRRAFENISQSHPKRYKFDQAPTLEPPIYGRKDPGSGPVVQNTEK</sequence>